<dbReference type="OrthoDB" id="442947at2759"/>
<keyword evidence="1" id="KW-0677">Repeat</keyword>
<protein>
    <recommendedName>
        <fullName evidence="4">K Homology domain-containing protein</fullName>
    </recommendedName>
</protein>
<dbReference type="GO" id="GO:0005634">
    <property type="term" value="C:nucleus"/>
    <property type="evidence" value="ECO:0000318"/>
    <property type="project" value="GO_Central"/>
</dbReference>
<gene>
    <name evidence="5" type="ORF">ZOSMA_4G00880</name>
</gene>
<feature type="region of interest" description="Disordered" evidence="3">
    <location>
        <begin position="500"/>
        <end position="521"/>
    </location>
</feature>
<dbReference type="AlphaFoldDB" id="A0A0K9NYI5"/>
<dbReference type="OMA" id="VHHPKPG"/>
<evidence type="ECO:0000313" key="5">
    <source>
        <dbReference type="EMBL" id="KMZ61799.1"/>
    </source>
</evidence>
<keyword evidence="6" id="KW-1185">Reference proteome</keyword>
<dbReference type="InterPro" id="IPR036612">
    <property type="entry name" value="KH_dom_type_1_sf"/>
</dbReference>
<evidence type="ECO:0000256" key="2">
    <source>
        <dbReference type="PROSITE-ProRule" id="PRU00117"/>
    </source>
</evidence>
<dbReference type="EMBL" id="LFYR01001430">
    <property type="protein sequence ID" value="KMZ61799.1"/>
    <property type="molecule type" value="Genomic_DNA"/>
</dbReference>
<dbReference type="PROSITE" id="PS50084">
    <property type="entry name" value="KH_TYPE_1"/>
    <property type="match status" value="5"/>
</dbReference>
<feature type="domain" description="K Homology" evidence="4">
    <location>
        <begin position="543"/>
        <end position="613"/>
    </location>
</feature>
<proteinExistence type="predicted"/>
<dbReference type="SUPFAM" id="SSF54791">
    <property type="entry name" value="Eukaryotic type KH-domain (KH-domain type I)"/>
    <property type="match status" value="5"/>
</dbReference>
<feature type="region of interest" description="Disordered" evidence="3">
    <location>
        <begin position="459"/>
        <end position="478"/>
    </location>
</feature>
<organism evidence="5 6">
    <name type="scientific">Zostera marina</name>
    <name type="common">Eelgrass</name>
    <dbReference type="NCBI Taxonomy" id="29655"/>
    <lineage>
        <taxon>Eukaryota</taxon>
        <taxon>Viridiplantae</taxon>
        <taxon>Streptophyta</taxon>
        <taxon>Embryophyta</taxon>
        <taxon>Tracheophyta</taxon>
        <taxon>Spermatophyta</taxon>
        <taxon>Magnoliopsida</taxon>
        <taxon>Liliopsida</taxon>
        <taxon>Zosteraceae</taxon>
        <taxon>Zostera</taxon>
    </lineage>
</organism>
<feature type="domain" description="K Homology" evidence="4">
    <location>
        <begin position="57"/>
        <end position="136"/>
    </location>
</feature>
<dbReference type="GO" id="GO:0005737">
    <property type="term" value="C:cytoplasm"/>
    <property type="evidence" value="ECO:0000318"/>
    <property type="project" value="GO_Central"/>
</dbReference>
<sequence length="620" mass="67376">METSLPAKRYHSSDGEKSDSTNNNTTPSTVISPSSASSKRSRHFTNSTSFKNTYSNSKILFRILCPGDRTGGVIGKGGSIVHKVRQDTGARIRIDEPIPGCDDRVVVIIGDNYDVMMSEGEGNISPAQKALVRVFERILRADEEEKGEQQTVVCRLLTLTSQVGCVLGKGGKIVEKIRQESGAHIRVLSKDQIPLCAGHGDELINISGNFLAVRKALISVSSRLQDNPKVDMASLATSKSFGGTNHGNIPGVDRFFQRGSAPSHHVHDYHPRVDVVGSSSRRIFEEEVIFRMLCSSEKVGSLIGKAGVIVRSLQSDTGAIIKVIDAVSNCDERVIVISAHENSESKHSPTQEAILRVHSRLTETGGEKGPSSARLLVPSQQIGCLLGRGGNIISEMRRMTGAHIRIFLKEQVPKCAQQNDEVVQVTGGFQSVQDALFHIAGRIRETIFPLKPHTNVSSNPYFSPNAPPALMRSRKEPESPIRERFGFTTRDQASFSYAGEHRHGFDNSASPKSWASGGGSSTNFTSIPKQEYETSFRTGPSSTVGSVEVVVPHQFIKFIYGDKCRNLNDIKKISGAKVSIHDPKAGAAEGLVIISGSLDQRRTAQTLLHAFILCGKVDSK</sequence>
<feature type="domain" description="K Homology" evidence="4">
    <location>
        <begin position="286"/>
        <end position="362"/>
    </location>
</feature>
<dbReference type="InterPro" id="IPR004088">
    <property type="entry name" value="KH_dom_type_1"/>
</dbReference>
<dbReference type="Proteomes" id="UP000036987">
    <property type="component" value="Unassembled WGS sequence"/>
</dbReference>
<dbReference type="PANTHER" id="PTHR10288">
    <property type="entry name" value="KH DOMAIN CONTAINING RNA BINDING PROTEIN"/>
    <property type="match status" value="1"/>
</dbReference>
<feature type="region of interest" description="Disordered" evidence="3">
    <location>
        <begin position="1"/>
        <end position="48"/>
    </location>
</feature>
<evidence type="ECO:0000259" key="4">
    <source>
        <dbReference type="SMART" id="SM00322"/>
    </source>
</evidence>
<evidence type="ECO:0000256" key="3">
    <source>
        <dbReference type="SAM" id="MobiDB-lite"/>
    </source>
</evidence>
<feature type="domain" description="K Homology" evidence="4">
    <location>
        <begin position="150"/>
        <end position="225"/>
    </location>
</feature>
<reference evidence="6" key="1">
    <citation type="journal article" date="2016" name="Nature">
        <title>The genome of the seagrass Zostera marina reveals angiosperm adaptation to the sea.</title>
        <authorList>
            <person name="Olsen J.L."/>
            <person name="Rouze P."/>
            <person name="Verhelst B."/>
            <person name="Lin Y.-C."/>
            <person name="Bayer T."/>
            <person name="Collen J."/>
            <person name="Dattolo E."/>
            <person name="De Paoli E."/>
            <person name="Dittami S."/>
            <person name="Maumus F."/>
            <person name="Michel G."/>
            <person name="Kersting A."/>
            <person name="Lauritano C."/>
            <person name="Lohaus R."/>
            <person name="Toepel M."/>
            <person name="Tonon T."/>
            <person name="Vanneste K."/>
            <person name="Amirebrahimi M."/>
            <person name="Brakel J."/>
            <person name="Bostroem C."/>
            <person name="Chovatia M."/>
            <person name="Grimwood J."/>
            <person name="Jenkins J.W."/>
            <person name="Jueterbock A."/>
            <person name="Mraz A."/>
            <person name="Stam W.T."/>
            <person name="Tice H."/>
            <person name="Bornberg-Bauer E."/>
            <person name="Green P.J."/>
            <person name="Pearson G.A."/>
            <person name="Procaccini G."/>
            <person name="Duarte C.M."/>
            <person name="Schmutz J."/>
            <person name="Reusch T.B.H."/>
            <person name="Van de Peer Y."/>
        </authorList>
    </citation>
    <scope>NUCLEOTIDE SEQUENCE [LARGE SCALE GENOMIC DNA]</scope>
    <source>
        <strain evidence="6">cv. Finnish</strain>
    </source>
</reference>
<feature type="compositionally biased region" description="Low complexity" evidence="3">
    <location>
        <begin position="20"/>
        <end position="38"/>
    </location>
</feature>
<dbReference type="Pfam" id="PF00013">
    <property type="entry name" value="KH_1"/>
    <property type="match status" value="5"/>
</dbReference>
<dbReference type="SMART" id="SM00322">
    <property type="entry name" value="KH"/>
    <property type="match status" value="5"/>
</dbReference>
<feature type="domain" description="K Homology" evidence="4">
    <location>
        <begin position="369"/>
        <end position="444"/>
    </location>
</feature>
<dbReference type="STRING" id="29655.A0A0K9NYI5"/>
<dbReference type="CDD" id="cd22459">
    <property type="entry name" value="KH-I_PEPPER_rpt1_like"/>
    <property type="match status" value="2"/>
</dbReference>
<dbReference type="Gene3D" id="3.30.310.210">
    <property type="match status" value="1"/>
</dbReference>
<dbReference type="Gene3D" id="3.30.1370.10">
    <property type="entry name" value="K Homology domain, type 1"/>
    <property type="match status" value="3"/>
</dbReference>
<evidence type="ECO:0000313" key="6">
    <source>
        <dbReference type="Proteomes" id="UP000036987"/>
    </source>
</evidence>
<comment type="caution">
    <text evidence="5">The sequence shown here is derived from an EMBL/GenBank/DDBJ whole genome shotgun (WGS) entry which is preliminary data.</text>
</comment>
<name>A0A0K9NYI5_ZOSMR</name>
<dbReference type="GO" id="GO:0003729">
    <property type="term" value="F:mRNA binding"/>
    <property type="evidence" value="ECO:0000318"/>
    <property type="project" value="GO_Central"/>
</dbReference>
<accession>A0A0K9NYI5</accession>
<evidence type="ECO:0000256" key="1">
    <source>
        <dbReference type="ARBA" id="ARBA00022737"/>
    </source>
</evidence>
<dbReference type="CDD" id="cd22460">
    <property type="entry name" value="KH-I_PEPPER_rpt2_like"/>
    <property type="match status" value="2"/>
</dbReference>
<dbReference type="InterPro" id="IPR004087">
    <property type="entry name" value="KH_dom"/>
</dbReference>
<keyword evidence="2" id="KW-0694">RNA-binding</keyword>